<reference evidence="1 2" key="1">
    <citation type="submission" date="2019-10" db="EMBL/GenBank/DDBJ databases">
        <title>Cognatihalovulum marinum gen. nov. sp. nov., a new member of the family Rhodobacteraceae isolated from deep seawater of the Northwest Indian Ocean.</title>
        <authorList>
            <person name="Ruan C."/>
            <person name="Wang J."/>
            <person name="Zheng X."/>
            <person name="Song L."/>
            <person name="Zhu Y."/>
            <person name="Huang Y."/>
            <person name="Lu Z."/>
            <person name="Du W."/>
            <person name="Huang L."/>
            <person name="Dai X."/>
        </authorList>
    </citation>
    <scope>NUCLEOTIDE SEQUENCE [LARGE SCALE GENOMIC DNA]</scope>
    <source>
        <strain evidence="1 2">2CG4</strain>
    </source>
</reference>
<evidence type="ECO:0000313" key="2">
    <source>
        <dbReference type="Proteomes" id="UP000474957"/>
    </source>
</evidence>
<accession>A0A6L5Z493</accession>
<dbReference type="InterPro" id="IPR053714">
    <property type="entry name" value="Iso_Racemase_Enz_sf"/>
</dbReference>
<evidence type="ECO:0008006" key="3">
    <source>
        <dbReference type="Google" id="ProtNLM"/>
    </source>
</evidence>
<dbReference type="SUPFAM" id="SSF51391">
    <property type="entry name" value="Thiamin phosphate synthase"/>
    <property type="match status" value="1"/>
</dbReference>
<sequence length="272" mass="29403">MRRGARTTEGIRMSQSDYGEGGIIGMLTPQANTTVEPEFWSLLPADWSMINARLTSDKGTIEERLVDYTTRFVETAQQFANAPIDVIGIGCTGASYLIGRETEQRLMAEISQAHGIPCWTAAAATVKALDAIGAKKIALLSPYPDTLNAKCVPYWESFGYEVVACTGPKLVTEKFHPIYAMTGAATLDSMRELQKLDCDAIAMLGTGMPTLLPLVAGERGDGPVPISCNLALAWACVEPQRGRALDAPTLKEWVDGVEWKSRFRALFPAAAG</sequence>
<proteinExistence type="predicted"/>
<dbReference type="AlphaFoldDB" id="A0A6L5Z493"/>
<keyword evidence="2" id="KW-1185">Reference proteome</keyword>
<comment type="caution">
    <text evidence="1">The sequence shown here is derived from an EMBL/GenBank/DDBJ whole genome shotgun (WGS) entry which is preliminary data.</text>
</comment>
<gene>
    <name evidence="1" type="ORF">GE300_15025</name>
</gene>
<protein>
    <recommendedName>
        <fullName evidence="3">Maleate isomerase</fullName>
    </recommendedName>
</protein>
<dbReference type="Pfam" id="PF17645">
    <property type="entry name" value="Amdase"/>
    <property type="match status" value="1"/>
</dbReference>
<organism evidence="1 2">
    <name type="scientific">Halovulum marinum</name>
    <dbReference type="NCBI Taxonomy" id="2662447"/>
    <lineage>
        <taxon>Bacteria</taxon>
        <taxon>Pseudomonadati</taxon>
        <taxon>Pseudomonadota</taxon>
        <taxon>Alphaproteobacteria</taxon>
        <taxon>Rhodobacterales</taxon>
        <taxon>Paracoccaceae</taxon>
        <taxon>Halovulum</taxon>
    </lineage>
</organism>
<dbReference type="EMBL" id="WIND01000013">
    <property type="protein sequence ID" value="MSU90910.1"/>
    <property type="molecule type" value="Genomic_DNA"/>
</dbReference>
<dbReference type="PANTHER" id="PTHR40267:SF1">
    <property type="entry name" value="BLR3294 PROTEIN"/>
    <property type="match status" value="1"/>
</dbReference>
<dbReference type="InterPro" id="IPR026286">
    <property type="entry name" value="MaiA/AMDase"/>
</dbReference>
<name>A0A6L5Z493_9RHOB</name>
<dbReference type="Gene3D" id="3.40.50.12500">
    <property type="match status" value="1"/>
</dbReference>
<evidence type="ECO:0000313" key="1">
    <source>
        <dbReference type="EMBL" id="MSU90910.1"/>
    </source>
</evidence>
<dbReference type="PANTHER" id="PTHR40267">
    <property type="entry name" value="BLR3294 PROTEIN"/>
    <property type="match status" value="1"/>
</dbReference>
<dbReference type="Proteomes" id="UP000474957">
    <property type="component" value="Unassembled WGS sequence"/>
</dbReference>
<dbReference type="InterPro" id="IPR036206">
    <property type="entry name" value="ThiamineP_synth_sf"/>
</dbReference>